<gene>
    <name evidence="2" type="ORF">HMPREF0766_10558</name>
</gene>
<dbReference type="InterPro" id="IPR005074">
    <property type="entry name" value="Peptidase_C39"/>
</dbReference>
<name>D7VHT9_SPHSI</name>
<comment type="caution">
    <text evidence="2">The sequence shown here is derived from an EMBL/GenBank/DDBJ whole genome shotgun (WGS) entry which is preliminary data.</text>
</comment>
<dbReference type="GO" id="GO:0008233">
    <property type="term" value="F:peptidase activity"/>
    <property type="evidence" value="ECO:0007669"/>
    <property type="project" value="InterPro"/>
</dbReference>
<dbReference type="Proteomes" id="UP000006258">
    <property type="component" value="Unassembled WGS sequence"/>
</dbReference>
<dbReference type="GO" id="GO:0016020">
    <property type="term" value="C:membrane"/>
    <property type="evidence" value="ECO:0007669"/>
    <property type="project" value="InterPro"/>
</dbReference>
<dbReference type="HOGENOM" id="CLU_1728071_0_0_10"/>
<reference evidence="2" key="1">
    <citation type="submission" date="2010-07" db="EMBL/GenBank/DDBJ databases">
        <authorList>
            <person name="Muzny D."/>
            <person name="Qin X."/>
            <person name="Buhay C."/>
            <person name="Dugan-Rocha S."/>
            <person name="Ding Y."/>
            <person name="Chen G."/>
            <person name="Hawes A."/>
            <person name="Holder M."/>
            <person name="Jhangiani S."/>
            <person name="Johnson A."/>
            <person name="Khan Z."/>
            <person name="Li Z."/>
            <person name="Liu W."/>
            <person name="Liu X."/>
            <person name="Perez L."/>
            <person name="Shen H."/>
            <person name="Wang Q."/>
            <person name="Watt J."/>
            <person name="Xi L."/>
            <person name="Xin Y."/>
            <person name="Zhou J."/>
            <person name="Deng J."/>
            <person name="Jiang H."/>
            <person name="Liu Y."/>
            <person name="Qu J."/>
            <person name="Song X.-Z."/>
            <person name="Zhang L."/>
            <person name="Villasana D."/>
            <person name="Johnson A."/>
            <person name="Liu J."/>
            <person name="Liyanage D."/>
            <person name="Lorensuhewa L."/>
            <person name="Robinson T."/>
            <person name="Song A."/>
            <person name="Song B.-B."/>
            <person name="Dinh H."/>
            <person name="Thornton R."/>
            <person name="Coyle M."/>
            <person name="Francisco L."/>
            <person name="Jackson L."/>
            <person name="Javaid M."/>
            <person name="Korchina V."/>
            <person name="Kovar C."/>
            <person name="Mata R."/>
            <person name="Mathew T."/>
            <person name="Ngo R."/>
            <person name="Nguyen L."/>
            <person name="Nguyen N."/>
            <person name="Okwuonu G."/>
            <person name="Ongeri F."/>
            <person name="Pham C."/>
            <person name="Simmons D."/>
            <person name="Wilczek-Boney K."/>
            <person name="Hale W."/>
            <person name="Jakkamsetti A."/>
            <person name="Pham P."/>
            <person name="Ruth R."/>
            <person name="San Lucas F."/>
            <person name="Warren J."/>
            <person name="Zhang J."/>
            <person name="Zhao Z."/>
            <person name="Zhou C."/>
            <person name="Zhu D."/>
            <person name="Lee S."/>
            <person name="Bess C."/>
            <person name="Blankenburg K."/>
            <person name="Forbes L."/>
            <person name="Fu Q."/>
            <person name="Gubbala S."/>
            <person name="Hirani K."/>
            <person name="Jayaseelan J.C."/>
            <person name="Lara F."/>
            <person name="Munidasa M."/>
            <person name="Palculict T."/>
            <person name="Patil S."/>
            <person name="Pu L.-L."/>
            <person name="Saada N."/>
            <person name="Tang L."/>
            <person name="Weissenberger G."/>
            <person name="Zhu Y."/>
            <person name="Hemphill L."/>
            <person name="Shang Y."/>
            <person name="Youmans B."/>
            <person name="Ayvaz T."/>
            <person name="Ross M."/>
            <person name="Santibanez J."/>
            <person name="Aqrawi P."/>
            <person name="Gross S."/>
            <person name="Joshi V."/>
            <person name="Fowler G."/>
            <person name="Nazareth L."/>
            <person name="Reid J."/>
            <person name="Worley K."/>
            <person name="Petrosino J."/>
            <person name="Highlander S."/>
            <person name="Gibbs R."/>
        </authorList>
    </citation>
    <scope>NUCLEOTIDE SEQUENCE [LARGE SCALE GENOMIC DNA]</scope>
    <source>
        <strain evidence="2">ATCC 33861</strain>
    </source>
</reference>
<dbReference type="Pfam" id="PF03412">
    <property type="entry name" value="Peptidase_C39"/>
    <property type="match status" value="1"/>
</dbReference>
<evidence type="ECO:0000313" key="2">
    <source>
        <dbReference type="EMBL" id="EFK59641.1"/>
    </source>
</evidence>
<dbReference type="OrthoDB" id="9789822at2"/>
<dbReference type="Gene3D" id="3.90.70.10">
    <property type="entry name" value="Cysteine proteinases"/>
    <property type="match status" value="1"/>
</dbReference>
<evidence type="ECO:0000313" key="3">
    <source>
        <dbReference type="Proteomes" id="UP000006258"/>
    </source>
</evidence>
<evidence type="ECO:0000259" key="1">
    <source>
        <dbReference type="Pfam" id="PF03412"/>
    </source>
</evidence>
<organism evidence="2 3">
    <name type="scientific">Sphingobacterium spiritivorum ATCC 33861</name>
    <dbReference type="NCBI Taxonomy" id="525373"/>
    <lineage>
        <taxon>Bacteria</taxon>
        <taxon>Pseudomonadati</taxon>
        <taxon>Bacteroidota</taxon>
        <taxon>Sphingobacteriia</taxon>
        <taxon>Sphingobacteriales</taxon>
        <taxon>Sphingobacteriaceae</taxon>
        <taxon>Sphingobacterium</taxon>
    </lineage>
</organism>
<accession>D7VHT9</accession>
<feature type="domain" description="Peptidase C39" evidence="1">
    <location>
        <begin position="2"/>
        <end position="119"/>
    </location>
</feature>
<sequence length="134" mass="15872">MKVKHVYQHDNTGCGIACIAMLANQTYHEMKELLIYKGLLSDNTEFFGTTFRQLTNILTSFNFRSMPRRKFKKWSNIPAKIAIASTNYDNSGSWHWVIFVRDIDGFYIYDPCKRRKKIRDLRGKMSGWFIEILY</sequence>
<proteinExistence type="predicted"/>
<dbReference type="EMBL" id="ACHA02000002">
    <property type="protein sequence ID" value="EFK59641.1"/>
    <property type="molecule type" value="Genomic_DNA"/>
</dbReference>
<dbReference type="GeneID" id="95429198"/>
<dbReference type="AlphaFoldDB" id="D7VHT9"/>
<dbReference type="GO" id="GO:0005524">
    <property type="term" value="F:ATP binding"/>
    <property type="evidence" value="ECO:0007669"/>
    <property type="project" value="InterPro"/>
</dbReference>
<dbReference type="RefSeq" id="WP_002997723.1">
    <property type="nucleotide sequence ID" value="NZ_GL379771.1"/>
</dbReference>
<protein>
    <submittedName>
        <fullName evidence="2">Peptidase, C39 family</fullName>
    </submittedName>
</protein>
<keyword evidence="3" id="KW-1185">Reference proteome</keyword>
<dbReference type="GO" id="GO:0006508">
    <property type="term" value="P:proteolysis"/>
    <property type="evidence" value="ECO:0007669"/>
    <property type="project" value="InterPro"/>
</dbReference>